<dbReference type="Proteomes" id="UP001165342">
    <property type="component" value="Unassembled WGS sequence"/>
</dbReference>
<dbReference type="SUPFAM" id="SSF47336">
    <property type="entry name" value="ACP-like"/>
    <property type="match status" value="1"/>
</dbReference>
<protein>
    <submittedName>
        <fullName evidence="2">AMP-binding protein</fullName>
    </submittedName>
</protein>
<dbReference type="Gene3D" id="3.30.300.30">
    <property type="match status" value="1"/>
</dbReference>
<dbReference type="Pfam" id="PF00550">
    <property type="entry name" value="PP-binding"/>
    <property type="match status" value="1"/>
</dbReference>
<dbReference type="InterPro" id="IPR036736">
    <property type="entry name" value="ACP-like_sf"/>
</dbReference>
<dbReference type="EMBL" id="JAMGBE010000002">
    <property type="protein sequence ID" value="MCL6729931.1"/>
    <property type="molecule type" value="Genomic_DNA"/>
</dbReference>
<evidence type="ECO:0000313" key="3">
    <source>
        <dbReference type="Proteomes" id="UP001165342"/>
    </source>
</evidence>
<gene>
    <name evidence="2" type="ORF">LZ538_07655</name>
</gene>
<dbReference type="PROSITE" id="PS00455">
    <property type="entry name" value="AMP_BINDING"/>
    <property type="match status" value="1"/>
</dbReference>
<dbReference type="InterPro" id="IPR020845">
    <property type="entry name" value="AMP-binding_CS"/>
</dbReference>
<dbReference type="RefSeq" id="WP_249831396.1">
    <property type="nucleotide sequence ID" value="NZ_JAMGBE010000002.1"/>
</dbReference>
<dbReference type="Pfam" id="PF00501">
    <property type="entry name" value="AMP-binding"/>
    <property type="match status" value="1"/>
</dbReference>
<sequence length="865" mass="94122">MGAKKAELTVYERFASIADAYPSEVAYSNADVSLSYAELAALAATARAQILAIGPSAPGFVAILTADRVNALVAMLGVAGSGHAYVLLDVNDPDKRLGHILNEVRPFAIMADQALMSRGESLAAIGAGIIDLDSLKPGDEPETAGPALSPDSLVYVSYTSGSTGQPKGVCQTHRNLCFYVDAYISAMEIGARDPISWLFAHGASASNMDIYGALFTGARLCAFEVKDESFAAMARWIDEQGIVLLHTVPTVVRELCGAIGERKVFDSVRVVDLAGEMLFASDVTRMRPHFRADCRILNRLAATEASFISSLEVTSAHEKIEGPLPVGKPPKGVEIGIVRQDGSVADVGESGNIAIASPHICTGYLNRADLDAQAFADVDGRPVWRRYRSADLGFIDEAGNLNFIGRSGSRIKLRGQAVDLAEVEAALYECAGVTGAVVLPRGGSGQEVQEILAYVTGGADGEHQVGDIRKTLATLLPTYMLPGGYVFLDAFPYTATSKVDRNALAALNLDEVRFRPGYVPPEDEIEERVAAIFSEVLNQPSVGRLDDFFLLGGDSLSLVNLQILATENFGWQFSELHEDATVKGVAAWLRQHATDGEIHTPILLPIRTEGSSPPLFVVHGRRGQAHVGPHFIELLGEDQPLYALQARGLDGKQKPHETLEAMAAEYVRAIKTVQPEGPYFLGGFCAGCYVALEMIRLLHRMGEKFYRPLLIDPPFLNRTQQSDDQCYEEHLLEQMARRAVVGDWNIDIHDTSAVKAAIDVGRAIERALRVYDPNPLPVTSMIIATRERWFVDGNVQHVFGKQAEVFMVDGGHGEMLSPDNQEFAGILKNCLARVRQIDREYRAKMQANRTNRGTVEQRAHLRNRV</sequence>
<dbReference type="SUPFAM" id="SSF53474">
    <property type="entry name" value="alpha/beta-Hydrolases"/>
    <property type="match status" value="1"/>
</dbReference>
<dbReference type="InterPro" id="IPR009081">
    <property type="entry name" value="PP-bd_ACP"/>
</dbReference>
<dbReference type="PANTHER" id="PTHR45527:SF1">
    <property type="entry name" value="FATTY ACID SYNTHASE"/>
    <property type="match status" value="1"/>
</dbReference>
<keyword evidence="3" id="KW-1185">Reference proteome</keyword>
<accession>A0ABT0S284</accession>
<evidence type="ECO:0000313" key="2">
    <source>
        <dbReference type="EMBL" id="MCL6729931.1"/>
    </source>
</evidence>
<dbReference type="SUPFAM" id="SSF56801">
    <property type="entry name" value="Acetyl-CoA synthetase-like"/>
    <property type="match status" value="1"/>
</dbReference>
<evidence type="ECO:0000259" key="1">
    <source>
        <dbReference type="PROSITE" id="PS50075"/>
    </source>
</evidence>
<reference evidence="2" key="1">
    <citation type="submission" date="2022-05" db="EMBL/GenBank/DDBJ databases">
        <authorList>
            <person name="Jo J.-H."/>
            <person name="Im W.-T."/>
        </authorList>
    </citation>
    <scope>NUCLEOTIDE SEQUENCE</scope>
    <source>
        <strain evidence="2">SE220</strain>
    </source>
</reference>
<dbReference type="InterPro" id="IPR042099">
    <property type="entry name" value="ANL_N_sf"/>
</dbReference>
<dbReference type="Pfam" id="PF00975">
    <property type="entry name" value="Thioesterase"/>
    <property type="match status" value="1"/>
</dbReference>
<dbReference type="InterPro" id="IPR001031">
    <property type="entry name" value="Thioesterase"/>
</dbReference>
<dbReference type="Gene3D" id="1.10.1200.10">
    <property type="entry name" value="ACP-like"/>
    <property type="match status" value="1"/>
</dbReference>
<proteinExistence type="predicted"/>
<dbReference type="Gene3D" id="3.40.50.12780">
    <property type="entry name" value="N-terminal domain of ligase-like"/>
    <property type="match status" value="1"/>
</dbReference>
<dbReference type="InterPro" id="IPR000873">
    <property type="entry name" value="AMP-dep_synth/lig_dom"/>
</dbReference>
<comment type="caution">
    <text evidence="2">The sequence shown here is derived from an EMBL/GenBank/DDBJ whole genome shotgun (WGS) entry which is preliminary data.</text>
</comment>
<dbReference type="Gene3D" id="3.40.50.1820">
    <property type="entry name" value="alpha/beta hydrolase"/>
    <property type="match status" value="1"/>
</dbReference>
<name>A0ABT0S284_9SPHN</name>
<dbReference type="InterPro" id="IPR029058">
    <property type="entry name" value="AB_hydrolase_fold"/>
</dbReference>
<organism evidence="2 3">
    <name type="scientific">Sphingomonas hankyongi</name>
    <dbReference type="NCBI Taxonomy" id="2908209"/>
    <lineage>
        <taxon>Bacteria</taxon>
        <taxon>Pseudomonadati</taxon>
        <taxon>Pseudomonadota</taxon>
        <taxon>Alphaproteobacteria</taxon>
        <taxon>Sphingomonadales</taxon>
        <taxon>Sphingomonadaceae</taxon>
        <taxon>Sphingomonas</taxon>
    </lineage>
</organism>
<dbReference type="InterPro" id="IPR045851">
    <property type="entry name" value="AMP-bd_C_sf"/>
</dbReference>
<feature type="domain" description="Carrier" evidence="1">
    <location>
        <begin position="520"/>
        <end position="596"/>
    </location>
</feature>
<dbReference type="PANTHER" id="PTHR45527">
    <property type="entry name" value="NONRIBOSOMAL PEPTIDE SYNTHETASE"/>
    <property type="match status" value="1"/>
</dbReference>
<dbReference type="PROSITE" id="PS50075">
    <property type="entry name" value="CARRIER"/>
    <property type="match status" value="1"/>
</dbReference>